<keyword evidence="1" id="KW-0732">Signal</keyword>
<feature type="chain" id="PRO_5030984807" evidence="1">
    <location>
        <begin position="25"/>
        <end position="213"/>
    </location>
</feature>
<dbReference type="Proteomes" id="UP000429232">
    <property type="component" value="Chromosome"/>
</dbReference>
<dbReference type="AlphaFoldDB" id="A0A7T7JHU5"/>
<proteinExistence type="predicted"/>
<protein>
    <submittedName>
        <fullName evidence="3">PorT family protein</fullName>
    </submittedName>
</protein>
<feature type="signal peptide" evidence="1">
    <location>
        <begin position="1"/>
        <end position="24"/>
    </location>
</feature>
<dbReference type="KEGG" id="mgik:GO620_004415"/>
<dbReference type="InterPro" id="IPR025665">
    <property type="entry name" value="Beta-barrel_OMP_2"/>
</dbReference>
<feature type="domain" description="Outer membrane protein beta-barrel" evidence="2">
    <location>
        <begin position="24"/>
        <end position="186"/>
    </location>
</feature>
<organism evidence="3 4">
    <name type="scientific">Mucilaginibacter ginkgonis</name>
    <dbReference type="NCBI Taxonomy" id="2682091"/>
    <lineage>
        <taxon>Bacteria</taxon>
        <taxon>Pseudomonadati</taxon>
        <taxon>Bacteroidota</taxon>
        <taxon>Sphingobacteriia</taxon>
        <taxon>Sphingobacteriales</taxon>
        <taxon>Sphingobacteriaceae</taxon>
        <taxon>Mucilaginibacter</taxon>
    </lineage>
</organism>
<name>A0A7T7JHU5_9SPHI</name>
<sequence>MFLNRLRLVFLFLSFCATSLTVHAQKINLAVKLGGGLAYQQIDNPDVVGVNTVGSFSFGGLATYALPQHLELQGGVTVSRKGAIIVEDAVTTTQRVTSVDLPLTIVRNIDAGRLGYVYIGPGIYYSRHIGGNVYYQTPSSATSDKLEFGPDLDLRRDDFGLDFTTGIRLRNNLLFDVSYQFGLRNIASTRFTDTGTDAIKSRMFTVSLGYFIR</sequence>
<evidence type="ECO:0000256" key="1">
    <source>
        <dbReference type="SAM" id="SignalP"/>
    </source>
</evidence>
<dbReference type="EMBL" id="CP066775">
    <property type="protein sequence ID" value="QQL50709.1"/>
    <property type="molecule type" value="Genomic_DNA"/>
</dbReference>
<accession>A0A7T7JHU5</accession>
<evidence type="ECO:0000313" key="4">
    <source>
        <dbReference type="Proteomes" id="UP000429232"/>
    </source>
</evidence>
<gene>
    <name evidence="3" type="ORF">GO620_004415</name>
</gene>
<evidence type="ECO:0000259" key="2">
    <source>
        <dbReference type="Pfam" id="PF13568"/>
    </source>
</evidence>
<keyword evidence="4" id="KW-1185">Reference proteome</keyword>
<reference evidence="3 4" key="1">
    <citation type="submission" date="2020-12" db="EMBL/GenBank/DDBJ databases">
        <title>HMF7856_wgs.fasta genome submission.</title>
        <authorList>
            <person name="Kang H."/>
            <person name="Kim H."/>
            <person name="Joh K."/>
        </authorList>
    </citation>
    <scope>NUCLEOTIDE SEQUENCE [LARGE SCALE GENOMIC DNA]</scope>
    <source>
        <strain evidence="3 4">HMF7856</strain>
    </source>
</reference>
<dbReference type="Pfam" id="PF13568">
    <property type="entry name" value="OMP_b-brl_2"/>
    <property type="match status" value="1"/>
</dbReference>
<evidence type="ECO:0000313" key="3">
    <source>
        <dbReference type="EMBL" id="QQL50709.1"/>
    </source>
</evidence>